<evidence type="ECO:0000256" key="6">
    <source>
        <dbReference type="SAM" id="Phobius"/>
    </source>
</evidence>
<evidence type="ECO:0000256" key="1">
    <source>
        <dbReference type="ARBA" id="ARBA00004167"/>
    </source>
</evidence>
<keyword evidence="4 6" id="KW-0472">Membrane</keyword>
<organism evidence="8 9">
    <name type="scientific">Tothia fuscella</name>
    <dbReference type="NCBI Taxonomy" id="1048955"/>
    <lineage>
        <taxon>Eukaryota</taxon>
        <taxon>Fungi</taxon>
        <taxon>Dikarya</taxon>
        <taxon>Ascomycota</taxon>
        <taxon>Pezizomycotina</taxon>
        <taxon>Dothideomycetes</taxon>
        <taxon>Pleosporomycetidae</taxon>
        <taxon>Venturiales</taxon>
        <taxon>Cylindrosympodiaceae</taxon>
        <taxon>Tothia</taxon>
    </lineage>
</organism>
<evidence type="ECO:0000313" key="8">
    <source>
        <dbReference type="EMBL" id="KAF2419016.1"/>
    </source>
</evidence>
<accession>A0A9P4TTC4</accession>
<feature type="transmembrane region" description="Helical" evidence="6">
    <location>
        <begin position="251"/>
        <end position="284"/>
    </location>
</feature>
<dbReference type="Proteomes" id="UP000800235">
    <property type="component" value="Unassembled WGS sequence"/>
</dbReference>
<comment type="caution">
    <text evidence="8">The sequence shown here is derived from an EMBL/GenBank/DDBJ whole genome shotgun (WGS) entry which is preliminary data.</text>
</comment>
<feature type="region of interest" description="Disordered" evidence="5">
    <location>
        <begin position="362"/>
        <end position="403"/>
    </location>
</feature>
<feature type="signal peptide" evidence="7">
    <location>
        <begin position="1"/>
        <end position="26"/>
    </location>
</feature>
<dbReference type="GO" id="GO:0071944">
    <property type="term" value="C:cell periphery"/>
    <property type="evidence" value="ECO:0007669"/>
    <property type="project" value="UniProtKB-ARBA"/>
</dbReference>
<feature type="compositionally biased region" description="Low complexity" evidence="5">
    <location>
        <begin position="313"/>
        <end position="326"/>
    </location>
</feature>
<protein>
    <submittedName>
        <fullName evidence="8">Uncharacterized protein</fullName>
    </submittedName>
</protein>
<dbReference type="InterPro" id="IPR051694">
    <property type="entry name" value="Immunoregulatory_rcpt-like"/>
</dbReference>
<gene>
    <name evidence="8" type="ORF">EJ08DRAFT_43758</name>
</gene>
<sequence length="403" mass="41271">MRLLEAPSTLLAVVAILLTSTQPAISTPLSKLTDLIHQKLEERGDDTLFQNATIAPRALVCSAGQQNCGYYGQICCSASSETCGTNAHNEAICVAGAGVAALAPVAPTGTGLWQTYTSTWVETNTVTRTSVWSSWVPATATVAVVGTGAPCSPNWANNESQCGTKCCISGTYCYDPNTGECRSSGNGGFTTTGVGFAPPLRPTTMSNGVVTTMTMSPTTTVAFQTPVPTGSSTAGITAGASSGGLSGGAIAGIVIGVLAGLILLALICLCCCFKAAADGLLAILGIGKKKKSRRTVVEEEYISEHHRHGSGSGSRRWYGSAAGSRPSRPPPPPAKKAGGGFGGLLTGAAGLAGLAAVLGMKRKHDRKHEKSDVSSYTGSGSSYTYDYTSSSSSDGRTRHSSRR</sequence>
<name>A0A9P4TTC4_9PEZI</name>
<feature type="chain" id="PRO_5040470211" evidence="7">
    <location>
        <begin position="27"/>
        <end position="403"/>
    </location>
</feature>
<evidence type="ECO:0000256" key="7">
    <source>
        <dbReference type="SAM" id="SignalP"/>
    </source>
</evidence>
<comment type="subcellular location">
    <subcellularLocation>
        <location evidence="1">Membrane</location>
        <topology evidence="1">Single-pass membrane protein</topology>
    </subcellularLocation>
</comment>
<evidence type="ECO:0000256" key="5">
    <source>
        <dbReference type="SAM" id="MobiDB-lite"/>
    </source>
</evidence>
<dbReference type="EMBL" id="MU007120">
    <property type="protein sequence ID" value="KAF2419016.1"/>
    <property type="molecule type" value="Genomic_DNA"/>
</dbReference>
<evidence type="ECO:0000256" key="2">
    <source>
        <dbReference type="ARBA" id="ARBA00022692"/>
    </source>
</evidence>
<dbReference type="PANTHER" id="PTHR15549">
    <property type="entry name" value="PAIRED IMMUNOGLOBULIN-LIKE TYPE 2 RECEPTOR"/>
    <property type="match status" value="1"/>
</dbReference>
<dbReference type="AlphaFoldDB" id="A0A9P4TTC4"/>
<feature type="compositionally biased region" description="Low complexity" evidence="5">
    <location>
        <begin position="373"/>
        <end position="394"/>
    </location>
</feature>
<feature type="region of interest" description="Disordered" evidence="5">
    <location>
        <begin position="301"/>
        <end position="339"/>
    </location>
</feature>
<evidence type="ECO:0000313" key="9">
    <source>
        <dbReference type="Proteomes" id="UP000800235"/>
    </source>
</evidence>
<dbReference type="OrthoDB" id="5425848at2759"/>
<reference evidence="8" key="1">
    <citation type="journal article" date="2020" name="Stud. Mycol.">
        <title>101 Dothideomycetes genomes: a test case for predicting lifestyles and emergence of pathogens.</title>
        <authorList>
            <person name="Haridas S."/>
            <person name="Albert R."/>
            <person name="Binder M."/>
            <person name="Bloem J."/>
            <person name="Labutti K."/>
            <person name="Salamov A."/>
            <person name="Andreopoulos B."/>
            <person name="Baker S."/>
            <person name="Barry K."/>
            <person name="Bills G."/>
            <person name="Bluhm B."/>
            <person name="Cannon C."/>
            <person name="Castanera R."/>
            <person name="Culley D."/>
            <person name="Daum C."/>
            <person name="Ezra D."/>
            <person name="Gonzalez J."/>
            <person name="Henrissat B."/>
            <person name="Kuo A."/>
            <person name="Liang C."/>
            <person name="Lipzen A."/>
            <person name="Lutzoni F."/>
            <person name="Magnuson J."/>
            <person name="Mondo S."/>
            <person name="Nolan M."/>
            <person name="Ohm R."/>
            <person name="Pangilinan J."/>
            <person name="Park H.-J."/>
            <person name="Ramirez L."/>
            <person name="Alfaro M."/>
            <person name="Sun H."/>
            <person name="Tritt A."/>
            <person name="Yoshinaga Y."/>
            <person name="Zwiers L.-H."/>
            <person name="Turgeon B."/>
            <person name="Goodwin S."/>
            <person name="Spatafora J."/>
            <person name="Crous P."/>
            <person name="Grigoriev I."/>
        </authorList>
    </citation>
    <scope>NUCLEOTIDE SEQUENCE</scope>
    <source>
        <strain evidence="8">CBS 130266</strain>
    </source>
</reference>
<dbReference type="GO" id="GO:0016020">
    <property type="term" value="C:membrane"/>
    <property type="evidence" value="ECO:0007669"/>
    <property type="project" value="UniProtKB-SubCell"/>
</dbReference>
<evidence type="ECO:0000256" key="4">
    <source>
        <dbReference type="ARBA" id="ARBA00023136"/>
    </source>
</evidence>
<evidence type="ECO:0000256" key="3">
    <source>
        <dbReference type="ARBA" id="ARBA00022989"/>
    </source>
</evidence>
<keyword evidence="7" id="KW-0732">Signal</keyword>
<proteinExistence type="predicted"/>
<keyword evidence="9" id="KW-1185">Reference proteome</keyword>
<keyword evidence="3 6" id="KW-1133">Transmembrane helix</keyword>
<keyword evidence="2 6" id="KW-0812">Transmembrane</keyword>